<feature type="coiled-coil region" evidence="12">
    <location>
        <begin position="452"/>
        <end position="514"/>
    </location>
</feature>
<dbReference type="Gene3D" id="1.10.287.950">
    <property type="entry name" value="Methyl-accepting chemotaxis protein"/>
    <property type="match status" value="1"/>
</dbReference>
<comment type="subcellular location">
    <subcellularLocation>
        <location evidence="1">Cell inner membrane</location>
        <topology evidence="1">Multi-pass membrane protein</topology>
    </subcellularLocation>
</comment>
<accession>A0A3N1NNP2</accession>
<dbReference type="RefSeq" id="WP_123637593.1">
    <property type="nucleotide sequence ID" value="NZ_RJUK01000001.1"/>
</dbReference>
<proteinExistence type="inferred from homology"/>
<dbReference type="AlphaFoldDB" id="A0A3N1NNP2"/>
<dbReference type="GO" id="GO:0004888">
    <property type="term" value="F:transmembrane signaling receptor activity"/>
    <property type="evidence" value="ECO:0007669"/>
    <property type="project" value="InterPro"/>
</dbReference>
<evidence type="ECO:0000256" key="4">
    <source>
        <dbReference type="ARBA" id="ARBA00022500"/>
    </source>
</evidence>
<evidence type="ECO:0000256" key="11">
    <source>
        <dbReference type="PROSITE-ProRule" id="PRU00284"/>
    </source>
</evidence>
<dbReference type="FunFam" id="3.30.450.20:FF:000046">
    <property type="entry name" value="Aerotaxis sensor receptor"/>
    <property type="match status" value="1"/>
</dbReference>
<evidence type="ECO:0000256" key="12">
    <source>
        <dbReference type="SAM" id="Coils"/>
    </source>
</evidence>
<feature type="domain" description="Methyl-accepting transducer" evidence="15">
    <location>
        <begin position="252"/>
        <end position="488"/>
    </location>
</feature>
<reference evidence="18 19" key="1">
    <citation type="submission" date="2018-11" db="EMBL/GenBank/DDBJ databases">
        <title>Genomic Encyclopedia of Type Strains, Phase IV (KMG-IV): sequencing the most valuable type-strain genomes for metagenomic binning, comparative biology and taxonomic classification.</title>
        <authorList>
            <person name="Goeker M."/>
        </authorList>
    </citation>
    <scope>NUCLEOTIDE SEQUENCE [LARGE SCALE GENOMIC DNA]</scope>
    <source>
        <strain evidence="18 19">DSM 16974</strain>
    </source>
</reference>
<evidence type="ECO:0000256" key="10">
    <source>
        <dbReference type="ARBA" id="ARBA00029447"/>
    </source>
</evidence>
<dbReference type="InterPro" id="IPR004089">
    <property type="entry name" value="MCPsignal_dom"/>
</dbReference>
<dbReference type="GO" id="GO:0007165">
    <property type="term" value="P:signal transduction"/>
    <property type="evidence" value="ECO:0007669"/>
    <property type="project" value="UniProtKB-KW"/>
</dbReference>
<dbReference type="FunFam" id="1.10.287.950:FF:000001">
    <property type="entry name" value="Methyl-accepting chemotaxis sensory transducer"/>
    <property type="match status" value="1"/>
</dbReference>
<keyword evidence="12" id="KW-0175">Coiled coil</keyword>
<keyword evidence="9 11" id="KW-0807">Transducer</keyword>
<evidence type="ECO:0000256" key="13">
    <source>
        <dbReference type="SAM" id="MobiDB-lite"/>
    </source>
</evidence>
<dbReference type="GO" id="GO:0005886">
    <property type="term" value="C:plasma membrane"/>
    <property type="evidence" value="ECO:0007669"/>
    <property type="project" value="UniProtKB-SubCell"/>
</dbReference>
<evidence type="ECO:0000256" key="1">
    <source>
        <dbReference type="ARBA" id="ARBA00004429"/>
    </source>
</evidence>
<dbReference type="Gene3D" id="3.30.450.20">
    <property type="entry name" value="PAS domain"/>
    <property type="match status" value="1"/>
</dbReference>
<evidence type="ECO:0000256" key="7">
    <source>
        <dbReference type="ARBA" id="ARBA00022989"/>
    </source>
</evidence>
<dbReference type="EMBL" id="RJUK01000001">
    <property type="protein sequence ID" value="ROQ20442.1"/>
    <property type="molecule type" value="Genomic_DNA"/>
</dbReference>
<sequence>MRNNGPVTGRNVPVKPGDELVSSTDTKGTIQFCNDTFQEISGFTRNELIGQPHNMIRHPEMPEAVFGVMWGALKSGRPWMGIVKNRCKSGDHYWVDAYVTPLKDRGQVQGYESVRVHPDAERVARAEASYQRMRAGKPACPRWLSLWHATRTPVQIGGIALLVLLLGSWLLGLLTPAVALAALLGSTVIGGATQALLAQHLNVSLNRARAIMHDPIAAYIYTGRSDALGEIEFAQLALRARLRTALGRFGESARELHGHAAQAQAQAAQSHRGMDEQQRETTRVAVAMQQMAQAVQEVASGASDTSVATQSALGEVQRGGTVINTASGAISDLSRQVDNLGQVLERLTADSGEIAKVVDVIRGIAEQTNLLALNAAIEAARAGEQGRGFAVVADEVRTLAQRTQDSTGHIRNIIEKLGEATGQAGESMEQCLQLVDRSVGEMDNVKQALSLISAAVEKIDQMSHQIASAAEEQSATAVDIEQNTQHISDISDRTQKEVADAEALNKEMEHLSERQLNLIVRFD</sequence>
<evidence type="ECO:0000256" key="9">
    <source>
        <dbReference type="ARBA" id="ARBA00023224"/>
    </source>
</evidence>
<feature type="region of interest" description="Disordered" evidence="13">
    <location>
        <begin position="1"/>
        <end position="24"/>
    </location>
</feature>
<keyword evidence="6 14" id="KW-0812">Transmembrane</keyword>
<evidence type="ECO:0000256" key="2">
    <source>
        <dbReference type="ARBA" id="ARBA00022475"/>
    </source>
</evidence>
<dbReference type="PROSITE" id="PS50112">
    <property type="entry name" value="PAS"/>
    <property type="match status" value="1"/>
</dbReference>
<feature type="domain" description="T-SNARE coiled-coil homology" evidence="17">
    <location>
        <begin position="447"/>
        <end position="501"/>
    </location>
</feature>
<dbReference type="PRINTS" id="PR00260">
    <property type="entry name" value="CHEMTRNSDUCR"/>
</dbReference>
<evidence type="ECO:0000259" key="16">
    <source>
        <dbReference type="PROSITE" id="PS50112"/>
    </source>
</evidence>
<organism evidence="18 19">
    <name type="scientific">Marinimicrobium koreense</name>
    <dbReference type="NCBI Taxonomy" id="306545"/>
    <lineage>
        <taxon>Bacteria</taxon>
        <taxon>Pseudomonadati</taxon>
        <taxon>Pseudomonadota</taxon>
        <taxon>Gammaproteobacteria</taxon>
        <taxon>Cellvibrionales</taxon>
        <taxon>Cellvibrionaceae</taxon>
        <taxon>Marinimicrobium</taxon>
    </lineage>
</organism>
<dbReference type="NCBIfam" id="TIGR00229">
    <property type="entry name" value="sensory_box"/>
    <property type="match status" value="1"/>
</dbReference>
<feature type="transmembrane region" description="Helical" evidence="14">
    <location>
        <begin position="152"/>
        <end position="171"/>
    </location>
</feature>
<feature type="domain" description="PAS" evidence="16">
    <location>
        <begin position="25"/>
        <end position="76"/>
    </location>
</feature>
<dbReference type="InterPro" id="IPR004090">
    <property type="entry name" value="Chemotax_Me-accpt_rcpt"/>
</dbReference>
<keyword evidence="2" id="KW-1003">Cell membrane</keyword>
<keyword evidence="4" id="KW-0145">Chemotaxis</keyword>
<dbReference type="Pfam" id="PF08447">
    <property type="entry name" value="PAS_3"/>
    <property type="match status" value="1"/>
</dbReference>
<comment type="similarity">
    <text evidence="10">Belongs to the methyl-accepting chemotaxis (MCP) protein family.</text>
</comment>
<dbReference type="PANTHER" id="PTHR32089:SF74">
    <property type="entry name" value="METHYL-ACCEPTING CHEMOTAXIS PROTEIN AER"/>
    <property type="match status" value="1"/>
</dbReference>
<protein>
    <submittedName>
        <fullName evidence="18">Methyl-accepting chemotaxis sensory transducer with Pas/Pac sensor</fullName>
    </submittedName>
</protein>
<dbReference type="Pfam" id="PF00015">
    <property type="entry name" value="MCPsignal"/>
    <property type="match status" value="1"/>
</dbReference>
<comment type="caution">
    <text evidence="18">The sequence shown here is derived from an EMBL/GenBank/DDBJ whole genome shotgun (WGS) entry which is preliminary data.</text>
</comment>
<evidence type="ECO:0000256" key="5">
    <source>
        <dbReference type="ARBA" id="ARBA00022519"/>
    </source>
</evidence>
<dbReference type="InterPro" id="IPR000727">
    <property type="entry name" value="T_SNARE_dom"/>
</dbReference>
<dbReference type="PROSITE" id="PS50192">
    <property type="entry name" value="T_SNARE"/>
    <property type="match status" value="1"/>
</dbReference>
<keyword evidence="3" id="KW-0488">Methylation</keyword>
<dbReference type="SUPFAM" id="SSF58104">
    <property type="entry name" value="Methyl-accepting chemotaxis protein (MCP) signaling domain"/>
    <property type="match status" value="1"/>
</dbReference>
<evidence type="ECO:0000256" key="14">
    <source>
        <dbReference type="SAM" id="Phobius"/>
    </source>
</evidence>
<evidence type="ECO:0000259" key="15">
    <source>
        <dbReference type="PROSITE" id="PS50111"/>
    </source>
</evidence>
<dbReference type="InterPro" id="IPR013655">
    <property type="entry name" value="PAS_fold_3"/>
</dbReference>
<dbReference type="OrthoDB" id="2489132at2"/>
<dbReference type="GO" id="GO:0052131">
    <property type="term" value="P:positive aerotaxis"/>
    <property type="evidence" value="ECO:0007669"/>
    <property type="project" value="UniProtKB-ARBA"/>
</dbReference>
<keyword evidence="7 14" id="KW-1133">Transmembrane helix</keyword>
<dbReference type="SMART" id="SM00283">
    <property type="entry name" value="MA"/>
    <property type="match status" value="1"/>
</dbReference>
<dbReference type="PROSITE" id="PS50111">
    <property type="entry name" value="CHEMOTAXIS_TRANSDUC_2"/>
    <property type="match status" value="1"/>
</dbReference>
<gene>
    <name evidence="18" type="ORF">EDC38_1048</name>
</gene>
<dbReference type="InterPro" id="IPR035965">
    <property type="entry name" value="PAS-like_dom_sf"/>
</dbReference>
<evidence type="ECO:0000313" key="19">
    <source>
        <dbReference type="Proteomes" id="UP000273643"/>
    </source>
</evidence>
<dbReference type="PANTHER" id="PTHR32089">
    <property type="entry name" value="METHYL-ACCEPTING CHEMOTAXIS PROTEIN MCPB"/>
    <property type="match status" value="1"/>
</dbReference>
<evidence type="ECO:0000256" key="8">
    <source>
        <dbReference type="ARBA" id="ARBA00023136"/>
    </source>
</evidence>
<evidence type="ECO:0000259" key="17">
    <source>
        <dbReference type="PROSITE" id="PS50192"/>
    </source>
</evidence>
<evidence type="ECO:0000256" key="3">
    <source>
        <dbReference type="ARBA" id="ARBA00022481"/>
    </source>
</evidence>
<keyword evidence="8 14" id="KW-0472">Membrane</keyword>
<keyword evidence="19" id="KW-1185">Reference proteome</keyword>
<dbReference type="Proteomes" id="UP000273643">
    <property type="component" value="Unassembled WGS sequence"/>
</dbReference>
<dbReference type="CDD" id="cd00130">
    <property type="entry name" value="PAS"/>
    <property type="match status" value="1"/>
</dbReference>
<evidence type="ECO:0000256" key="6">
    <source>
        <dbReference type="ARBA" id="ARBA00022692"/>
    </source>
</evidence>
<evidence type="ECO:0000313" key="18">
    <source>
        <dbReference type="EMBL" id="ROQ20442.1"/>
    </source>
</evidence>
<dbReference type="CDD" id="cd11386">
    <property type="entry name" value="MCP_signal"/>
    <property type="match status" value="1"/>
</dbReference>
<keyword evidence="5" id="KW-0997">Cell inner membrane</keyword>
<dbReference type="SUPFAM" id="SSF55785">
    <property type="entry name" value="PYP-like sensor domain (PAS domain)"/>
    <property type="match status" value="1"/>
</dbReference>
<name>A0A3N1NNP2_9GAMM</name>
<dbReference type="InterPro" id="IPR000014">
    <property type="entry name" value="PAS"/>
</dbReference>